<feature type="compositionally biased region" description="Low complexity" evidence="1">
    <location>
        <begin position="605"/>
        <end position="634"/>
    </location>
</feature>
<reference evidence="2 3" key="1">
    <citation type="journal article" date="2007" name="Science">
        <title>Genomic minimalism in the early diverging intestinal parasite Giardia lamblia.</title>
        <authorList>
            <person name="Morrison H.G."/>
            <person name="McArthur A.G."/>
            <person name="Gillin F.D."/>
            <person name="Aley S.B."/>
            <person name="Adam R.D."/>
            <person name="Olsen G.J."/>
            <person name="Best A.A."/>
            <person name="Cande W.Z."/>
            <person name="Chen F."/>
            <person name="Cipriano M.J."/>
            <person name="Davids B.J."/>
            <person name="Dawson S.C."/>
            <person name="Elmendorf H.G."/>
            <person name="Hehl A.B."/>
            <person name="Holder M.E."/>
            <person name="Huse S.M."/>
            <person name="Kim U.U."/>
            <person name="Lasek-Nesselquist E."/>
            <person name="Manning G."/>
            <person name="Nigam A."/>
            <person name="Nixon J.E."/>
            <person name="Palm D."/>
            <person name="Passamaneck N.E."/>
            <person name="Prabhu A."/>
            <person name="Reich C.I."/>
            <person name="Reiner D.S."/>
            <person name="Samuelson J."/>
            <person name="Svard S.G."/>
            <person name="Sogin M.L."/>
        </authorList>
    </citation>
    <scope>NUCLEOTIDE SEQUENCE [LARGE SCALE GENOMIC DNA]</scope>
    <source>
        <strain evidence="2 3">WB C6</strain>
    </source>
</reference>
<comment type="caution">
    <text evidence="2">The sequence shown here is derived from an EMBL/GenBank/DDBJ whole genome shotgun (WGS) entry which is preliminary data.</text>
</comment>
<dbReference type="EMBL" id="AACB03000003">
    <property type="protein sequence ID" value="KAE8302950.1"/>
    <property type="molecule type" value="Genomic_DNA"/>
</dbReference>
<sequence>MIPNEHKAKVASITVIVDDSPVVMIFSDIHAALKLKRRLREVFPDTVFTKNIENEMLEKQAKKVAGLIIQRRLFISPTLSDEDLRIEIQGKINPGTFMKRSATPVAVGAPWPSSYESALSEKIKEAEKHVEKFASASQPQAPGVDMRSKIVYSAPAGSAAFAKSEQQQPQPQVFGRRSDSHVNQFLTPANLATAAGASQVQGDIPVHAASIIPIPIHNGVTNPLTSANIFGPNAVNPGPNIIALGNVPLAQGSTNNMAASTSMASGQGPQIRVLTIPQLQAGAVTNQQGGYATALSNRILAHQPILGANYQGLAAYATTGSQPAPYVAALQQNAQQIAQLIPGSAVLTQLAAPGAMVGKVASQAPNVMPLSVQPAVHPAVAPVSISSATMVGQSKSQLDSADLSIPNSATITDHQADQTRASDPPLSSMNTSYYSQPPMSDNSEIIFTIDSDECTDYPNTQEACCVNSHNILSMNDIPMAEQIGSSSSPLLELITKWSRMIRQSRPASPMSVTQQEGEFYQYYKHLNTDNAPHPSVKPTAPKLWAPADQLSLFISVYDQIFTGTPDNIKQAWEGHKRAFLDSSVTTTKTAVHAIENNTIDVHDLSSSSSPSSPSPSPVHSSFLPQSSSSLSSSSKTVENAMEAPATQPIDDIPQGAANPVAGLTSQLKEARESEPSAFSKHIFATVPTNPNMSALQAGQELLNIGFPDKQKFFSDLLTQFPSTVSVSELAQINPNLSSLLSNSVATLGVDQRQKQDLGVQEATAQMLTHLNFVNGKSSDIDNLLRNCQPPLTYLRAPNELPLKTLFTAPTSNWGSSMPTIDCLFPPNKNIQVDVILLLYLLSFGGAVDEVKSDNDDLNFLPSEASSQILKEYTRKRCVELQHKLLTLYHQEDFLELKAGTPSLYSRGNIRTTVTNYVTCAQNTNLNLHLSLQTDNNPGKAVLSLPCVLLDSEHLALILPRTKEASIGKDKEIDRLLESITFMNGKLTRREFYSRGRASQMIPSISSITLGSGTDSDLKKHVRL</sequence>
<dbReference type="OMA" id="DCLFPPN"/>
<dbReference type="HOGENOM" id="CLU_295696_0_0_1"/>
<dbReference type="KEGG" id="gla:GL50803_0011560"/>
<evidence type="ECO:0000313" key="2">
    <source>
        <dbReference type="EMBL" id="KAE8302950.1"/>
    </source>
</evidence>
<name>A8B2C0_GIAIC</name>
<feature type="region of interest" description="Disordered" evidence="1">
    <location>
        <begin position="602"/>
        <end position="658"/>
    </location>
</feature>
<protein>
    <submittedName>
        <fullName evidence="2">Uncharacterized protein</fullName>
    </submittedName>
</protein>
<organism evidence="2 3">
    <name type="scientific">Giardia intestinalis (strain ATCC 50803 / WB clone C6)</name>
    <name type="common">Giardia lamblia</name>
    <dbReference type="NCBI Taxonomy" id="184922"/>
    <lineage>
        <taxon>Eukaryota</taxon>
        <taxon>Metamonada</taxon>
        <taxon>Diplomonadida</taxon>
        <taxon>Hexamitidae</taxon>
        <taxon>Giardiinae</taxon>
        <taxon>Giardia</taxon>
    </lineage>
</organism>
<dbReference type="RefSeq" id="XP_001709938.1">
    <property type="nucleotide sequence ID" value="XM_001709886.1"/>
</dbReference>
<dbReference type="VEuPathDB" id="GiardiaDB:GL50803_11560"/>
<evidence type="ECO:0000256" key="1">
    <source>
        <dbReference type="SAM" id="MobiDB-lite"/>
    </source>
</evidence>
<dbReference type="GeneID" id="5702862"/>
<keyword evidence="3" id="KW-1185">Reference proteome</keyword>
<proteinExistence type="predicted"/>
<accession>A8B2C0</accession>
<dbReference type="Proteomes" id="UP000001548">
    <property type="component" value="Unassembled WGS sequence"/>
</dbReference>
<gene>
    <name evidence="2" type="ORF">GL50803_0011560</name>
</gene>
<dbReference type="AlphaFoldDB" id="A8B2C0"/>
<evidence type="ECO:0000313" key="3">
    <source>
        <dbReference type="Proteomes" id="UP000001548"/>
    </source>
</evidence>